<dbReference type="Proteomes" id="UP001301350">
    <property type="component" value="Unassembled WGS sequence"/>
</dbReference>
<dbReference type="EMBL" id="JANCYW010000017">
    <property type="protein sequence ID" value="KAK4538279.1"/>
    <property type="molecule type" value="Genomic_DNA"/>
</dbReference>
<dbReference type="AlphaFoldDB" id="A0AAV9J1T2"/>
<dbReference type="GO" id="GO:0016020">
    <property type="term" value="C:membrane"/>
    <property type="evidence" value="ECO:0007669"/>
    <property type="project" value="UniProtKB-SubCell"/>
</dbReference>
<keyword evidence="2 6" id="KW-0812">Transmembrane</keyword>
<sequence length="256" mass="26544">MSEKVPLATAPPADGDMWSALNEVPHTISTTGRRSGSAAADHLSVRSVHAAAPSPSPRHRKRTSAHRYAYGVYTALAAGTVLGLGVYAQVTVPNSLLTALAWNGLFSAVLGNGVAFIVLGGAALAVALLGMVVSRPHWLRLVQSSVALLIAVILTLLAALCLVYAVGNTAAERSAWYNASVQARCAVQSAHACAGYTGPRDGTAPATCTPRDTDRGGCRQAFFSQALNPYLAVQGMACLSVATLFILEMTLALVCI</sequence>
<proteinExistence type="predicted"/>
<evidence type="ECO:0000313" key="8">
    <source>
        <dbReference type="Proteomes" id="UP001301350"/>
    </source>
</evidence>
<protein>
    <submittedName>
        <fullName evidence="7">Uncharacterized protein</fullName>
    </submittedName>
</protein>
<gene>
    <name evidence="7" type="ORF">CDCA_CDCA17G4304</name>
</gene>
<feature type="transmembrane region" description="Helical" evidence="6">
    <location>
        <begin position="146"/>
        <end position="167"/>
    </location>
</feature>
<feature type="transmembrane region" description="Helical" evidence="6">
    <location>
        <begin position="231"/>
        <end position="254"/>
    </location>
</feature>
<keyword evidence="3 6" id="KW-1133">Transmembrane helix</keyword>
<evidence type="ECO:0000256" key="3">
    <source>
        <dbReference type="ARBA" id="ARBA00022989"/>
    </source>
</evidence>
<name>A0AAV9J1T2_CYACA</name>
<keyword evidence="4 6" id="KW-0472">Membrane</keyword>
<feature type="transmembrane region" description="Helical" evidence="6">
    <location>
        <begin position="68"/>
        <end position="90"/>
    </location>
</feature>
<comment type="subcellular location">
    <subcellularLocation>
        <location evidence="1">Membrane</location>
        <topology evidence="1">Multi-pass membrane protein</topology>
    </subcellularLocation>
</comment>
<evidence type="ECO:0000256" key="5">
    <source>
        <dbReference type="SAM" id="MobiDB-lite"/>
    </source>
</evidence>
<dbReference type="InterPro" id="IPR018499">
    <property type="entry name" value="Tetraspanin/Peripherin"/>
</dbReference>
<accession>A0AAV9J1T2</accession>
<dbReference type="Pfam" id="PF00335">
    <property type="entry name" value="Tetraspanin"/>
    <property type="match status" value="1"/>
</dbReference>
<evidence type="ECO:0000256" key="1">
    <source>
        <dbReference type="ARBA" id="ARBA00004141"/>
    </source>
</evidence>
<organism evidence="7 8">
    <name type="scientific">Cyanidium caldarium</name>
    <name type="common">Red alga</name>
    <dbReference type="NCBI Taxonomy" id="2771"/>
    <lineage>
        <taxon>Eukaryota</taxon>
        <taxon>Rhodophyta</taxon>
        <taxon>Bangiophyceae</taxon>
        <taxon>Cyanidiales</taxon>
        <taxon>Cyanidiaceae</taxon>
        <taxon>Cyanidium</taxon>
    </lineage>
</organism>
<keyword evidence="8" id="KW-1185">Reference proteome</keyword>
<comment type="caution">
    <text evidence="7">The sequence shown here is derived from an EMBL/GenBank/DDBJ whole genome shotgun (WGS) entry which is preliminary data.</text>
</comment>
<evidence type="ECO:0000256" key="6">
    <source>
        <dbReference type="SAM" id="Phobius"/>
    </source>
</evidence>
<feature type="transmembrane region" description="Helical" evidence="6">
    <location>
        <begin position="110"/>
        <end position="134"/>
    </location>
</feature>
<evidence type="ECO:0000313" key="7">
    <source>
        <dbReference type="EMBL" id="KAK4538279.1"/>
    </source>
</evidence>
<feature type="region of interest" description="Disordered" evidence="5">
    <location>
        <begin position="29"/>
        <end position="63"/>
    </location>
</feature>
<reference evidence="7 8" key="1">
    <citation type="submission" date="2022-07" db="EMBL/GenBank/DDBJ databases">
        <title>Genome-wide signatures of adaptation to extreme environments.</title>
        <authorList>
            <person name="Cho C.H."/>
            <person name="Yoon H.S."/>
        </authorList>
    </citation>
    <scope>NUCLEOTIDE SEQUENCE [LARGE SCALE GENOMIC DNA]</scope>
    <source>
        <strain evidence="7 8">DBV 063 E5</strain>
    </source>
</reference>
<evidence type="ECO:0000256" key="4">
    <source>
        <dbReference type="ARBA" id="ARBA00023136"/>
    </source>
</evidence>
<evidence type="ECO:0000256" key="2">
    <source>
        <dbReference type="ARBA" id="ARBA00022692"/>
    </source>
</evidence>